<organism evidence="2 4">
    <name type="scientific">Methylosinus sporium</name>
    <dbReference type="NCBI Taxonomy" id="428"/>
    <lineage>
        <taxon>Bacteria</taxon>
        <taxon>Pseudomonadati</taxon>
        <taxon>Pseudomonadota</taxon>
        <taxon>Alphaproteobacteria</taxon>
        <taxon>Hyphomicrobiales</taxon>
        <taxon>Methylocystaceae</taxon>
        <taxon>Methylosinus</taxon>
    </lineage>
</organism>
<feature type="domain" description="Phasin" evidence="1">
    <location>
        <begin position="30"/>
        <end position="116"/>
    </location>
</feature>
<dbReference type="OrthoDB" id="7856369at2"/>
<reference evidence="3 5" key="3">
    <citation type="submission" date="2019-07" db="EMBL/GenBank/DDBJ databases">
        <title>Ln-dependent methylotrophs.</title>
        <authorList>
            <person name="Tani A."/>
        </authorList>
    </citation>
    <scope>NUCLEOTIDE SEQUENCE [LARGE SCALE GENOMIC DNA]</scope>
    <source>
        <strain evidence="3 5">SM89A</strain>
    </source>
</reference>
<evidence type="ECO:0000313" key="2">
    <source>
        <dbReference type="EMBL" id="PWB93481.1"/>
    </source>
</evidence>
<keyword evidence="4" id="KW-1185">Reference proteome</keyword>
<dbReference type="EMBL" id="VJMF01000116">
    <property type="protein sequence ID" value="TRL23878.1"/>
    <property type="molecule type" value="Genomic_DNA"/>
</dbReference>
<dbReference type="Proteomes" id="UP000245137">
    <property type="component" value="Unassembled WGS sequence"/>
</dbReference>
<name>A0A2U1SPE4_METSR</name>
<reference evidence="2" key="2">
    <citation type="submission" date="2018-02" db="EMBL/GenBank/DDBJ databases">
        <authorList>
            <person name="Cohen D.B."/>
            <person name="Kent A.D."/>
        </authorList>
    </citation>
    <scope>NUCLEOTIDE SEQUENCE</scope>
    <source>
        <strain evidence="2">DSM 17706</strain>
    </source>
</reference>
<dbReference type="RefSeq" id="WP_108917646.1">
    <property type="nucleotide sequence ID" value="NZ_BGJY01000019.1"/>
</dbReference>
<dbReference type="AlphaFoldDB" id="A0A2U1SPE4"/>
<accession>A0A2U1SPE4</accession>
<dbReference type="NCBIfam" id="TIGR01985">
    <property type="entry name" value="phasin_2"/>
    <property type="match status" value="1"/>
</dbReference>
<proteinExistence type="predicted"/>
<evidence type="ECO:0000313" key="4">
    <source>
        <dbReference type="Proteomes" id="UP000245137"/>
    </source>
</evidence>
<evidence type="ECO:0000313" key="5">
    <source>
        <dbReference type="Proteomes" id="UP000316781"/>
    </source>
</evidence>
<protein>
    <submittedName>
        <fullName evidence="2">Phasin</fullName>
    </submittedName>
</protein>
<evidence type="ECO:0000259" key="1">
    <source>
        <dbReference type="Pfam" id="PF09361"/>
    </source>
</evidence>
<dbReference type="InterPro" id="IPR010234">
    <property type="entry name" value="Phasin_subfam-2"/>
</dbReference>
<reference evidence="2 4" key="1">
    <citation type="journal article" date="2018" name="Appl. Microbiol. Biotechnol.">
        <title>Co-cultivation of the strictly anaerobic methanogen Methanosarcina barkeri with aerobic methanotrophs in an oxygen-limited membrane bioreactor.</title>
        <authorList>
            <person name="In 't Zandt M.H."/>
            <person name="van den Bosch T.J.M."/>
            <person name="Rijkers R."/>
            <person name="van Kessel M.A.H.J."/>
            <person name="Jetten M.S.M."/>
            <person name="Welte C.U."/>
        </authorList>
    </citation>
    <scope>NUCLEOTIDE SEQUENCE [LARGE SCALE GENOMIC DNA]</scope>
    <source>
        <strain evidence="2 4">DSM 17706</strain>
    </source>
</reference>
<comment type="caution">
    <text evidence="2">The sequence shown here is derived from an EMBL/GenBank/DDBJ whole genome shotgun (WGS) entry which is preliminary data.</text>
</comment>
<gene>
    <name evidence="2" type="ORF">C5689_12700</name>
    <name evidence="3" type="ORF">FM996_20825</name>
</gene>
<dbReference type="Pfam" id="PF09361">
    <property type="entry name" value="Phasin_2"/>
    <property type="match status" value="1"/>
</dbReference>
<dbReference type="EMBL" id="PUIV01000020">
    <property type="protein sequence ID" value="PWB93481.1"/>
    <property type="molecule type" value="Genomic_DNA"/>
</dbReference>
<sequence length="119" mass="12770">MNDPIYQIPNEVRDFAEKSVEQARKAFEGFAGAAHKAIGSVETTTATFQVGAKDVSAKALGYAEANVNAAFDLAQKLLRAKDPQEVLQLQAEYVKSQVETIQSQAKELGAALQKATTGK</sequence>
<evidence type="ECO:0000313" key="3">
    <source>
        <dbReference type="EMBL" id="TRL23878.1"/>
    </source>
</evidence>
<dbReference type="Proteomes" id="UP000316781">
    <property type="component" value="Unassembled WGS sequence"/>
</dbReference>
<dbReference type="InterPro" id="IPR018968">
    <property type="entry name" value="Phasin"/>
</dbReference>